<evidence type="ECO:0000313" key="1">
    <source>
        <dbReference type="EMBL" id="CCU56232.1"/>
    </source>
</evidence>
<proteinExistence type="predicted"/>
<dbReference type="SUPFAM" id="SSF57625">
    <property type="entry name" value="Invertebrate chitin-binding proteins"/>
    <property type="match status" value="1"/>
</dbReference>
<dbReference type="GO" id="GO:0008061">
    <property type="term" value="F:chitin binding"/>
    <property type="evidence" value="ECO:0007669"/>
    <property type="project" value="InterPro"/>
</dbReference>
<organism evidence="1 2">
    <name type="scientific">Mythimna separata entomopoxvirus 'L'</name>
    <dbReference type="NCBI Taxonomy" id="1293572"/>
    <lineage>
        <taxon>Viruses</taxon>
        <taxon>Varidnaviria</taxon>
        <taxon>Bamfordvirae</taxon>
        <taxon>Nucleocytoviricota</taxon>
        <taxon>Pokkesviricetes</taxon>
        <taxon>Chitovirales</taxon>
        <taxon>Poxviridae</taxon>
        <taxon>Entomopoxvirinae</taxon>
        <taxon>Betaentomopoxvirus</taxon>
        <taxon>Betaentomopoxvirus mseparata</taxon>
        <taxon>Mythimna separata entomopoxvirus</taxon>
    </lineage>
</organism>
<keyword evidence="2" id="KW-1185">Reference proteome</keyword>
<dbReference type="GeneID" id="15613656"/>
<name>A0A916P1B6_9POXV</name>
<sequence>MYIINTYICISAFIVVCLSCKSGSRHADRYYCEYYYECIEDEYKLQVCDNGNIFNDYECVTHDKYKQKYGTDCVRCPSFINAMIHNSIACSRISHNKCCYEIEDIIVYCATRGVWAIIEKNITNCDHLLKML</sequence>
<accession>A0A916P1B6</accession>
<dbReference type="EMBL" id="HF679134">
    <property type="protein sequence ID" value="CCU56232.1"/>
    <property type="molecule type" value="Genomic_DNA"/>
</dbReference>
<dbReference type="InterPro" id="IPR036508">
    <property type="entry name" value="Chitin-bd_dom_sf"/>
</dbReference>
<protein>
    <submittedName>
        <fullName evidence="1">Uncharacterized protein</fullName>
    </submittedName>
</protein>
<dbReference type="Proteomes" id="UP000792671">
    <property type="component" value="Genome"/>
</dbReference>
<gene>
    <name evidence="1" type="ORF">MYSEV_034</name>
</gene>
<dbReference type="RefSeq" id="YP_008003551.1">
    <property type="nucleotide sequence ID" value="NC_021246.1"/>
</dbReference>
<dbReference type="KEGG" id="vg:15613656"/>
<evidence type="ECO:0000313" key="2">
    <source>
        <dbReference type="Proteomes" id="UP000792671"/>
    </source>
</evidence>
<dbReference type="OrthoDB" id="39474at10239"/>
<reference evidence="1 2" key="1">
    <citation type="journal article" date="2013" name="J. Virol.">
        <title>New Insights into the Evolution of Entomopoxvirinae from the Complete Genome Sequences of Four Entomopoxviruses Infecting Adoxophyes honmai, Choristoneura biennis, Choristoneura rosaceana, and Mythimna separata.</title>
        <authorList>
            <person name="Theze J."/>
            <person name="Takatsuka J."/>
            <person name="Li Z."/>
            <person name="Gallais J."/>
            <person name="Doucet D."/>
            <person name="Arif B."/>
            <person name="Nakai M."/>
            <person name="Herniou E.A."/>
        </authorList>
    </citation>
    <scope>NUCLEOTIDE SEQUENCE [LARGE SCALE GENOMIC DNA]</scope>
</reference>